<feature type="region of interest" description="Disordered" evidence="1">
    <location>
        <begin position="317"/>
        <end position="342"/>
    </location>
</feature>
<feature type="compositionally biased region" description="Basic and acidic residues" evidence="1">
    <location>
        <begin position="115"/>
        <end position="140"/>
    </location>
</feature>
<dbReference type="STRING" id="1295533.A0A1E3I4X2"/>
<dbReference type="OrthoDB" id="3364649at2759"/>
<reference evidence="2 3" key="1">
    <citation type="submission" date="2016-06" db="EMBL/GenBank/DDBJ databases">
        <title>Evolution of pathogenesis and genome organization in the Tremellales.</title>
        <authorList>
            <person name="Cuomo C."/>
            <person name="Litvintseva A."/>
            <person name="Heitman J."/>
            <person name="Chen Y."/>
            <person name="Sun S."/>
            <person name="Springer D."/>
            <person name="Dromer F."/>
            <person name="Young S."/>
            <person name="Zeng Q."/>
            <person name="Chapman S."/>
            <person name="Gujja S."/>
            <person name="Saif S."/>
            <person name="Birren B."/>
        </authorList>
    </citation>
    <scope>NUCLEOTIDE SEQUENCE [LARGE SCALE GENOMIC DNA]</scope>
    <source>
        <strain evidence="2 3">CBS 6039</strain>
    </source>
</reference>
<evidence type="ECO:0008006" key="4">
    <source>
        <dbReference type="Google" id="ProtNLM"/>
    </source>
</evidence>
<feature type="region of interest" description="Disordered" evidence="1">
    <location>
        <begin position="1"/>
        <end position="212"/>
    </location>
</feature>
<dbReference type="PANTHER" id="PTHR14778">
    <property type="entry name" value="KINETOCHORE-ASSOCIATED PROTEIN DSN1 HOMOLOG"/>
    <property type="match status" value="1"/>
</dbReference>
<feature type="compositionally biased region" description="Basic and acidic residues" evidence="1">
    <location>
        <begin position="167"/>
        <end position="176"/>
    </location>
</feature>
<dbReference type="EMBL" id="AWGJ01000002">
    <property type="protein sequence ID" value="ODN83612.1"/>
    <property type="molecule type" value="Genomic_DNA"/>
</dbReference>
<comment type="caution">
    <text evidence="2">The sequence shown here is derived from an EMBL/GenBank/DDBJ whole genome shotgun (WGS) entry which is preliminary data.</text>
</comment>
<dbReference type="GeneID" id="30153024"/>
<organism evidence="2 3">
    <name type="scientific">Cryptococcus amylolentus CBS 6039</name>
    <dbReference type="NCBI Taxonomy" id="1295533"/>
    <lineage>
        <taxon>Eukaryota</taxon>
        <taxon>Fungi</taxon>
        <taxon>Dikarya</taxon>
        <taxon>Basidiomycota</taxon>
        <taxon>Agaricomycotina</taxon>
        <taxon>Tremellomycetes</taxon>
        <taxon>Tremellales</taxon>
        <taxon>Cryptococcaceae</taxon>
        <taxon>Cryptococcus</taxon>
    </lineage>
</organism>
<sequence length="650" mass="70705">MASRRSTRLSNELDTGGKAVNGKRKSTAGGRDDEGDAAQPKKKKQGSKKGFQPQPVTLPDSSNTPPEEEIPLNLPPPPPSAKPARRRDPARRPASESPPPQMTLQPGPNPAKKQKVGEKNSERSRGKSVERSSRDVRGTEDDPLAGVEETASMRQSGKAPAVPHLSFKRDKPRFSEARPASPPRRTFSSNSSRAGSSKTPASTKGAMGPPVGFVRKTRKSIVPQARTSEVLTHYAAPLVESETPVINRNKEYRQETGRRGSKDRGGRASTSFGRGDITMPHKSIDYRMLYRHLPSGLPDPHRARILITWNANQATREALRHKSSSSKGKEKETDTRRTDGGDSFIKEIMDDFHHKMSKGLVETNTFSSIGDETEPFSISGLRPHPRNVANRRTEAEITSVVRRFKEEGAQWSAIATAANSRQQDTIRRLEKKMMANADPDMSKAPTWMQQILAVTEEIIAQPDLDPSLPVAPSSAEAQAEASDNASKFEEVEFKVDMIHQTSHVALQYVMQSSRFLDGIFSSLTADLRAREMLGLAPALPPPDEDGPDTVALLAAARQSAAASTTFAPKKPRLDAMSLLRSLATAEAKSQSEETVAAAAKVAPMPAMSSMTPRRPGTGVVAGMTPRRTGGLKSVMTPRGMKGYTPRGEKE</sequence>
<protein>
    <recommendedName>
        <fullName evidence="4">Kinetochore protein Mis13/DSN1</fullName>
    </recommendedName>
</protein>
<dbReference type="Proteomes" id="UP000094065">
    <property type="component" value="Unassembled WGS sequence"/>
</dbReference>
<dbReference type="GO" id="GO:0051301">
    <property type="term" value="P:cell division"/>
    <property type="evidence" value="ECO:0007669"/>
    <property type="project" value="InterPro"/>
</dbReference>
<feature type="compositionally biased region" description="Polar residues" evidence="1">
    <location>
        <begin position="186"/>
        <end position="202"/>
    </location>
</feature>
<feature type="region of interest" description="Disordered" evidence="1">
    <location>
        <begin position="464"/>
        <end position="483"/>
    </location>
</feature>
<accession>A0A1E3I4X2</accession>
<dbReference type="PANTHER" id="PTHR14778:SF2">
    <property type="entry name" value="KINETOCHORE-ASSOCIATED PROTEIN DSN1 HOMOLOG"/>
    <property type="match status" value="1"/>
</dbReference>
<dbReference type="GO" id="GO:0007059">
    <property type="term" value="P:chromosome segregation"/>
    <property type="evidence" value="ECO:0007669"/>
    <property type="project" value="InterPro"/>
</dbReference>
<proteinExistence type="predicted"/>
<evidence type="ECO:0000256" key="1">
    <source>
        <dbReference type="SAM" id="MobiDB-lite"/>
    </source>
</evidence>
<feature type="compositionally biased region" description="Low complexity" evidence="1">
    <location>
        <begin position="471"/>
        <end position="483"/>
    </location>
</feature>
<dbReference type="InterPro" id="IPR013218">
    <property type="entry name" value="Dsn1/Mis13"/>
</dbReference>
<dbReference type="RefSeq" id="XP_018997612.1">
    <property type="nucleotide sequence ID" value="XM_019135185.1"/>
</dbReference>
<feature type="region of interest" description="Disordered" evidence="1">
    <location>
        <begin position="245"/>
        <end position="277"/>
    </location>
</feature>
<feature type="region of interest" description="Disordered" evidence="1">
    <location>
        <begin position="605"/>
        <end position="650"/>
    </location>
</feature>
<evidence type="ECO:0000313" key="3">
    <source>
        <dbReference type="Proteomes" id="UP000094065"/>
    </source>
</evidence>
<dbReference type="GO" id="GO:0000444">
    <property type="term" value="C:MIS12/MIND type complex"/>
    <property type="evidence" value="ECO:0007669"/>
    <property type="project" value="InterPro"/>
</dbReference>
<gene>
    <name evidence="2" type="ORF">L202_01715</name>
</gene>
<evidence type="ECO:0000313" key="2">
    <source>
        <dbReference type="EMBL" id="ODN83612.1"/>
    </source>
</evidence>
<dbReference type="AlphaFoldDB" id="A0A1E3I4X2"/>
<dbReference type="Pfam" id="PF08202">
    <property type="entry name" value="MIS13"/>
    <property type="match status" value="1"/>
</dbReference>
<name>A0A1E3I4X2_9TREE</name>
<feature type="compositionally biased region" description="Basic and acidic residues" evidence="1">
    <location>
        <begin position="248"/>
        <end position="266"/>
    </location>
</feature>
<feature type="compositionally biased region" description="Basic and acidic residues" evidence="1">
    <location>
        <begin position="327"/>
        <end position="342"/>
    </location>
</feature>
<keyword evidence="3" id="KW-1185">Reference proteome</keyword>